<gene>
    <name evidence="1" type="ORF">J2Z18_004871</name>
</gene>
<protein>
    <submittedName>
        <fullName evidence="1">Uncharacterized protein</fullName>
    </submittedName>
</protein>
<organism evidence="1 2">
    <name type="scientific">Paenibacillus lactis</name>
    <dbReference type="NCBI Taxonomy" id="228574"/>
    <lineage>
        <taxon>Bacteria</taxon>
        <taxon>Bacillati</taxon>
        <taxon>Bacillota</taxon>
        <taxon>Bacilli</taxon>
        <taxon>Bacillales</taxon>
        <taxon>Paenibacillaceae</taxon>
        <taxon>Paenibacillus</taxon>
    </lineage>
</organism>
<proteinExistence type="predicted"/>
<reference evidence="1 2" key="1">
    <citation type="submission" date="2021-03" db="EMBL/GenBank/DDBJ databases">
        <title>Genomic Encyclopedia of Type Strains, Phase IV (KMG-IV): sequencing the most valuable type-strain genomes for metagenomic binning, comparative biology and taxonomic classification.</title>
        <authorList>
            <person name="Goeker M."/>
        </authorList>
    </citation>
    <scope>NUCLEOTIDE SEQUENCE [LARGE SCALE GENOMIC DNA]</scope>
    <source>
        <strain evidence="1 2">DSM 15596</strain>
    </source>
</reference>
<dbReference type="GeneID" id="95406757"/>
<evidence type="ECO:0000313" key="2">
    <source>
        <dbReference type="Proteomes" id="UP000706926"/>
    </source>
</evidence>
<dbReference type="Proteomes" id="UP000706926">
    <property type="component" value="Unassembled WGS sequence"/>
</dbReference>
<keyword evidence="2" id="KW-1185">Reference proteome</keyword>
<comment type="caution">
    <text evidence="1">The sequence shown here is derived from an EMBL/GenBank/DDBJ whole genome shotgun (WGS) entry which is preliminary data.</text>
</comment>
<evidence type="ECO:0000313" key="1">
    <source>
        <dbReference type="EMBL" id="MBP1895761.1"/>
    </source>
</evidence>
<dbReference type="EMBL" id="JAGGKI010000016">
    <property type="protein sequence ID" value="MBP1895761.1"/>
    <property type="molecule type" value="Genomic_DNA"/>
</dbReference>
<dbReference type="RefSeq" id="WP_167324088.1">
    <property type="nucleotide sequence ID" value="NZ_BOSA01000016.1"/>
</dbReference>
<sequence>MLRSTWSNGSRRLQAYNVMPRAGLEPAVTAGWRESAGSRLLFVGYKQMNK</sequence>
<name>A0ABS4FHN0_9BACL</name>
<accession>A0ABS4FHN0</accession>